<dbReference type="Pfam" id="PF04299">
    <property type="entry name" value="FMN_bind_2"/>
    <property type="match status" value="1"/>
</dbReference>
<dbReference type="InterPro" id="IPR007396">
    <property type="entry name" value="TR_PAI2-type"/>
</dbReference>
<dbReference type="Gene3D" id="2.30.110.10">
    <property type="entry name" value="Electron Transport, Fmn-binding Protein, Chain A"/>
    <property type="match status" value="1"/>
</dbReference>
<reference evidence="1 2" key="1">
    <citation type="submission" date="2016-11" db="EMBL/GenBank/DDBJ databases">
        <authorList>
            <person name="Jaros S."/>
            <person name="Januszkiewicz K."/>
            <person name="Wedrychowicz H."/>
        </authorList>
    </citation>
    <scope>NUCLEOTIDE SEQUENCE [LARGE SCALE GENOMIC DNA]</scope>
    <source>
        <strain evidence="1 2">DSM 18119</strain>
    </source>
</reference>
<dbReference type="AlphaFoldDB" id="A0A1M5BWI0"/>
<dbReference type="OrthoDB" id="9794948at2"/>
<organism evidence="1 2">
    <name type="scientific">Flavisolibacter ginsengisoli DSM 18119</name>
    <dbReference type="NCBI Taxonomy" id="1121884"/>
    <lineage>
        <taxon>Bacteria</taxon>
        <taxon>Pseudomonadati</taxon>
        <taxon>Bacteroidota</taxon>
        <taxon>Chitinophagia</taxon>
        <taxon>Chitinophagales</taxon>
        <taxon>Chitinophagaceae</taxon>
        <taxon>Flavisolibacter</taxon>
    </lineage>
</organism>
<gene>
    <name evidence="1" type="ORF">SAMN02745131_02712</name>
</gene>
<name>A0A1M5BWI0_9BACT</name>
<evidence type="ECO:0000313" key="1">
    <source>
        <dbReference type="EMBL" id="SHF46884.1"/>
    </source>
</evidence>
<proteinExistence type="predicted"/>
<protein>
    <submittedName>
        <fullName evidence="1">Negative transcriptional regulator, PaiB family</fullName>
    </submittedName>
</protein>
<dbReference type="PANTHER" id="PTHR35802:SF1">
    <property type="entry name" value="PROTEASE SYNTHASE AND SPORULATION PROTEIN PAI 2"/>
    <property type="match status" value="1"/>
</dbReference>
<dbReference type="PANTHER" id="PTHR35802">
    <property type="entry name" value="PROTEASE SYNTHASE AND SPORULATION PROTEIN PAI 2"/>
    <property type="match status" value="1"/>
</dbReference>
<dbReference type="Proteomes" id="UP000184048">
    <property type="component" value="Unassembled WGS sequence"/>
</dbReference>
<accession>A0A1M5BWI0</accession>
<dbReference type="STRING" id="1121884.SAMN02745131_02712"/>
<dbReference type="SUPFAM" id="SSF50475">
    <property type="entry name" value="FMN-binding split barrel"/>
    <property type="match status" value="1"/>
</dbReference>
<evidence type="ECO:0000313" key="2">
    <source>
        <dbReference type="Proteomes" id="UP000184048"/>
    </source>
</evidence>
<dbReference type="PIRSF" id="PIRSF010372">
    <property type="entry name" value="PaiB"/>
    <property type="match status" value="1"/>
</dbReference>
<dbReference type="InterPro" id="IPR012349">
    <property type="entry name" value="Split_barrel_FMN-bd"/>
</dbReference>
<keyword evidence="2" id="KW-1185">Reference proteome</keyword>
<sequence>MYSLPYFKEKDPKVVMKFIHDHPFAFITGCSSEGKPVATQIPVFIEEKEDGLFLTGHMMKQTDHHKAFERNPNVLCVFTGHHCYVSATLYSDPHQASTWNYMSVHVRGQLQFLDDAGLVTVLQKTSAHFENYNPQSTTTFDNLSKEYTERLMKAIVAFEVKVEEIENVFKLSQNRDEESYHNIINHLELGNPDENTIAAEMEKRQSQLFSK</sequence>
<dbReference type="RefSeq" id="WP_072835875.1">
    <property type="nucleotide sequence ID" value="NZ_FQUU01000011.1"/>
</dbReference>
<dbReference type="EMBL" id="FQUU01000011">
    <property type="protein sequence ID" value="SHF46884.1"/>
    <property type="molecule type" value="Genomic_DNA"/>
</dbReference>